<accession>A0A9N9FU91</accession>
<comment type="caution">
    <text evidence="2">The sequence shown here is derived from an EMBL/GenBank/DDBJ whole genome shotgun (WGS) entry which is preliminary data.</text>
</comment>
<gene>
    <name evidence="2" type="ORF">RFULGI_LOCUS4876</name>
</gene>
<dbReference type="Proteomes" id="UP000789396">
    <property type="component" value="Unassembled WGS sequence"/>
</dbReference>
<dbReference type="EMBL" id="CAJVPZ010005114">
    <property type="protein sequence ID" value="CAG8556568.1"/>
    <property type="molecule type" value="Genomic_DNA"/>
</dbReference>
<feature type="non-terminal residue" evidence="2">
    <location>
        <position position="1"/>
    </location>
</feature>
<reference evidence="2" key="1">
    <citation type="submission" date="2021-06" db="EMBL/GenBank/DDBJ databases">
        <authorList>
            <person name="Kallberg Y."/>
            <person name="Tangrot J."/>
            <person name="Rosling A."/>
        </authorList>
    </citation>
    <scope>NUCLEOTIDE SEQUENCE</scope>
    <source>
        <strain evidence="2">IN212</strain>
    </source>
</reference>
<evidence type="ECO:0000256" key="1">
    <source>
        <dbReference type="SAM" id="MobiDB-lite"/>
    </source>
</evidence>
<dbReference type="AlphaFoldDB" id="A0A9N9FU91"/>
<keyword evidence="3" id="KW-1185">Reference proteome</keyword>
<evidence type="ECO:0000313" key="2">
    <source>
        <dbReference type="EMBL" id="CAG8556568.1"/>
    </source>
</evidence>
<protein>
    <submittedName>
        <fullName evidence="2">16283_t:CDS:1</fullName>
    </submittedName>
</protein>
<organism evidence="2 3">
    <name type="scientific">Racocetra fulgida</name>
    <dbReference type="NCBI Taxonomy" id="60492"/>
    <lineage>
        <taxon>Eukaryota</taxon>
        <taxon>Fungi</taxon>
        <taxon>Fungi incertae sedis</taxon>
        <taxon>Mucoromycota</taxon>
        <taxon>Glomeromycotina</taxon>
        <taxon>Glomeromycetes</taxon>
        <taxon>Diversisporales</taxon>
        <taxon>Gigasporaceae</taxon>
        <taxon>Racocetra</taxon>
    </lineage>
</organism>
<sequence>NLEHILDISDPTFSESDSEKIGEDICSKEIDESSDINELSDENTTNNESETAAYYNLVSWIKEHKSILSRPYKNIDQPSKNILFDETVNEAKLFIKLIGEQQTEGKITVNYKKNDIILLSSHYSYERLLAIYNSIYPKKLIKKEFQLLKKIADPYKFNAWNFQILPSKGLSDKKQVGLWEKICEYCPIEFQDELFMWLGG</sequence>
<feature type="region of interest" description="Disordered" evidence="1">
    <location>
        <begin position="1"/>
        <end position="21"/>
    </location>
</feature>
<name>A0A9N9FU91_9GLOM</name>
<evidence type="ECO:0000313" key="3">
    <source>
        <dbReference type="Proteomes" id="UP000789396"/>
    </source>
</evidence>
<proteinExistence type="predicted"/>
<dbReference type="OrthoDB" id="10609613at2759"/>